<feature type="compositionally biased region" description="Basic and acidic residues" evidence="1">
    <location>
        <begin position="599"/>
        <end position="615"/>
    </location>
</feature>
<reference evidence="3" key="1">
    <citation type="submission" date="2023-06" db="EMBL/GenBank/DDBJ databases">
        <authorList>
            <consortium name="Lawrence Berkeley National Laboratory"/>
            <person name="Ahrendt S."/>
            <person name="Sahu N."/>
            <person name="Indic B."/>
            <person name="Wong-Bajracharya J."/>
            <person name="Merenyi Z."/>
            <person name="Ke H.-M."/>
            <person name="Monk M."/>
            <person name="Kocsube S."/>
            <person name="Drula E."/>
            <person name="Lipzen A."/>
            <person name="Balint B."/>
            <person name="Henrissat B."/>
            <person name="Andreopoulos B."/>
            <person name="Martin F.M."/>
            <person name="Harder C.B."/>
            <person name="Rigling D."/>
            <person name="Ford K.L."/>
            <person name="Foster G.D."/>
            <person name="Pangilinan J."/>
            <person name="Papanicolaou A."/>
            <person name="Barry K."/>
            <person name="LaButti K."/>
            <person name="Viragh M."/>
            <person name="Koriabine M."/>
            <person name="Yan M."/>
            <person name="Riley R."/>
            <person name="Champramary S."/>
            <person name="Plett K.L."/>
            <person name="Tsai I.J."/>
            <person name="Slot J."/>
            <person name="Sipos G."/>
            <person name="Plett J."/>
            <person name="Nagy L.G."/>
            <person name="Grigoriev I.V."/>
        </authorList>
    </citation>
    <scope>NUCLEOTIDE SEQUENCE</scope>
    <source>
        <strain evidence="3">CCBAS 213</strain>
    </source>
</reference>
<evidence type="ECO:0000256" key="1">
    <source>
        <dbReference type="SAM" id="MobiDB-lite"/>
    </source>
</evidence>
<evidence type="ECO:0000259" key="2">
    <source>
        <dbReference type="Pfam" id="PF17667"/>
    </source>
</evidence>
<comment type="caution">
    <text evidence="3">The sequence shown here is derived from an EMBL/GenBank/DDBJ whole genome shotgun (WGS) entry which is preliminary data.</text>
</comment>
<dbReference type="InterPro" id="IPR008266">
    <property type="entry name" value="Tyr_kinase_AS"/>
</dbReference>
<evidence type="ECO:0000313" key="3">
    <source>
        <dbReference type="EMBL" id="KAK0470346.1"/>
    </source>
</evidence>
<dbReference type="PANTHER" id="PTHR38248">
    <property type="entry name" value="FUNK1 6"/>
    <property type="match status" value="1"/>
</dbReference>
<dbReference type="AlphaFoldDB" id="A0AA39NRA1"/>
<dbReference type="EMBL" id="JAUEPS010000001">
    <property type="protein sequence ID" value="KAK0470346.1"/>
    <property type="molecule type" value="Genomic_DNA"/>
</dbReference>
<dbReference type="InterPro" id="IPR011009">
    <property type="entry name" value="Kinase-like_dom_sf"/>
</dbReference>
<dbReference type="PANTHER" id="PTHR38248:SF2">
    <property type="entry name" value="FUNK1 11"/>
    <property type="match status" value="1"/>
</dbReference>
<feature type="region of interest" description="Disordered" evidence="1">
    <location>
        <begin position="1"/>
        <end position="105"/>
    </location>
</feature>
<dbReference type="SUPFAM" id="SSF56112">
    <property type="entry name" value="Protein kinase-like (PK-like)"/>
    <property type="match status" value="1"/>
</dbReference>
<dbReference type="GO" id="GO:0004672">
    <property type="term" value="F:protein kinase activity"/>
    <property type="evidence" value="ECO:0007669"/>
    <property type="project" value="InterPro"/>
</dbReference>
<protein>
    <recommendedName>
        <fullName evidence="2">Fungal-type protein kinase domain-containing protein</fullName>
    </recommendedName>
</protein>
<feature type="compositionally biased region" description="Acidic residues" evidence="1">
    <location>
        <begin position="80"/>
        <end position="99"/>
    </location>
</feature>
<dbReference type="Proteomes" id="UP001175211">
    <property type="component" value="Unassembled WGS sequence"/>
</dbReference>
<feature type="compositionally biased region" description="Basic and acidic residues" evidence="1">
    <location>
        <begin position="65"/>
        <end position="77"/>
    </location>
</feature>
<feature type="domain" description="Fungal-type protein kinase" evidence="2">
    <location>
        <begin position="109"/>
        <end position="460"/>
    </location>
</feature>
<dbReference type="Pfam" id="PF17667">
    <property type="entry name" value="Pkinase_fungal"/>
    <property type="match status" value="1"/>
</dbReference>
<keyword evidence="4" id="KW-1185">Reference proteome</keyword>
<name>A0AA39NRA1_ARMTA</name>
<dbReference type="InterPro" id="IPR040976">
    <property type="entry name" value="Pkinase_fungal"/>
</dbReference>
<dbReference type="GeneID" id="85350462"/>
<proteinExistence type="predicted"/>
<dbReference type="Gene3D" id="1.10.510.10">
    <property type="entry name" value="Transferase(Phosphotransferase) domain 1"/>
    <property type="match status" value="1"/>
</dbReference>
<evidence type="ECO:0000313" key="4">
    <source>
        <dbReference type="Proteomes" id="UP001175211"/>
    </source>
</evidence>
<sequence length="635" mass="72530">MKPKTLDDPYCDGEAASDGDEDDYEDLEQYVGDAPSVDEVEDEENGCQDEECEEDYQTEDLGELDVAKNEDPKERVAGEPTEEEERADDTEPSPDEEYPFDNSTLRGQRTRGQICAYAGATMTMQFRTHLFTVLIFGPYARLLRWDRSSVIVSRRFNYAEHPLILFRFYKRFAQLTLAQRGRDSRISIPTQAQGSNARAAFRRYAPECWRGKALEQAREEMSVTQLALLRLTVGSGLNQRVFIIGAPRWHQGGYSPFGRATCHGMAYCMTKRETLFYKDYWREDAPHTIPESEVYHLLAKHEIPYVAQMELGGDSGFETIGHSYSSKAWARSHHRIRRLIGHFIVLVTRGRPLESFETAKQLVRCVADAMEAHQKAYELAGILHRDISVGNIMMTLDREYRRGVLIDWDHCVLMDRVRGSSRISRTGTWQFVSAHLLDNPQAEHTVVDDRESALYVLAWVALRNLPHGLSPELLKDTLSIFDKYVALPHQRDVGGKHKRRALMTDAFSDIGLTVPGLETCLTELCTAFTARYKKVIRMRSIPAAHSASELSLQQAMLARLEEPSWLYKTLRTFSEEIAEPPNEGIDWCDNMKLVRDAERAGRQKRDLMDKQESHSKRYRGYDGLATPPVSLDTNI</sequence>
<gene>
    <name evidence="3" type="ORF">EV420DRAFT_1258776</name>
</gene>
<organism evidence="3 4">
    <name type="scientific">Armillaria tabescens</name>
    <name type="common">Ringless honey mushroom</name>
    <name type="synonym">Agaricus tabescens</name>
    <dbReference type="NCBI Taxonomy" id="1929756"/>
    <lineage>
        <taxon>Eukaryota</taxon>
        <taxon>Fungi</taxon>
        <taxon>Dikarya</taxon>
        <taxon>Basidiomycota</taxon>
        <taxon>Agaricomycotina</taxon>
        <taxon>Agaricomycetes</taxon>
        <taxon>Agaricomycetidae</taxon>
        <taxon>Agaricales</taxon>
        <taxon>Marasmiineae</taxon>
        <taxon>Physalacriaceae</taxon>
        <taxon>Desarmillaria</taxon>
    </lineage>
</organism>
<accession>A0AA39NRA1</accession>
<feature type="compositionally biased region" description="Acidic residues" evidence="1">
    <location>
        <begin position="9"/>
        <end position="28"/>
    </location>
</feature>
<feature type="compositionally biased region" description="Acidic residues" evidence="1">
    <location>
        <begin position="36"/>
        <end position="63"/>
    </location>
</feature>
<dbReference type="PROSITE" id="PS00109">
    <property type="entry name" value="PROTEIN_KINASE_TYR"/>
    <property type="match status" value="1"/>
</dbReference>
<dbReference type="RefSeq" id="XP_060340139.1">
    <property type="nucleotide sequence ID" value="XM_060466914.1"/>
</dbReference>
<feature type="region of interest" description="Disordered" evidence="1">
    <location>
        <begin position="599"/>
        <end position="635"/>
    </location>
</feature>